<name>A0A0D0BMB8_9AGAR</name>
<proteinExistence type="predicted"/>
<gene>
    <name evidence="1" type="ORF">GYMLUDRAFT_439653</name>
</gene>
<accession>A0A0D0BMB8</accession>
<evidence type="ECO:0000313" key="1">
    <source>
        <dbReference type="EMBL" id="KIK50574.1"/>
    </source>
</evidence>
<dbReference type="HOGENOM" id="CLU_2654741_0_0_1"/>
<organism evidence="1 2">
    <name type="scientific">Collybiopsis luxurians FD-317 M1</name>
    <dbReference type="NCBI Taxonomy" id="944289"/>
    <lineage>
        <taxon>Eukaryota</taxon>
        <taxon>Fungi</taxon>
        <taxon>Dikarya</taxon>
        <taxon>Basidiomycota</taxon>
        <taxon>Agaricomycotina</taxon>
        <taxon>Agaricomycetes</taxon>
        <taxon>Agaricomycetidae</taxon>
        <taxon>Agaricales</taxon>
        <taxon>Marasmiineae</taxon>
        <taxon>Omphalotaceae</taxon>
        <taxon>Collybiopsis</taxon>
        <taxon>Collybiopsis luxurians</taxon>
    </lineage>
</organism>
<dbReference type="Proteomes" id="UP000053593">
    <property type="component" value="Unassembled WGS sequence"/>
</dbReference>
<protein>
    <submittedName>
        <fullName evidence="1">Uncharacterized protein</fullName>
    </submittedName>
</protein>
<evidence type="ECO:0000313" key="2">
    <source>
        <dbReference type="Proteomes" id="UP000053593"/>
    </source>
</evidence>
<dbReference type="AlphaFoldDB" id="A0A0D0BMB8"/>
<sequence>MIILIGNYIKACAQAQSIQSCTRFLPTQCGRLLPLSGSISGFVRDMSCVHYRSCHRVKSSERTRRCYLYVFWGLEF</sequence>
<dbReference type="EMBL" id="KN834895">
    <property type="protein sequence ID" value="KIK50574.1"/>
    <property type="molecule type" value="Genomic_DNA"/>
</dbReference>
<keyword evidence="2" id="KW-1185">Reference proteome</keyword>
<reference evidence="1 2" key="1">
    <citation type="submission" date="2014-04" db="EMBL/GenBank/DDBJ databases">
        <title>Evolutionary Origins and Diversification of the Mycorrhizal Mutualists.</title>
        <authorList>
            <consortium name="DOE Joint Genome Institute"/>
            <consortium name="Mycorrhizal Genomics Consortium"/>
            <person name="Kohler A."/>
            <person name="Kuo A."/>
            <person name="Nagy L.G."/>
            <person name="Floudas D."/>
            <person name="Copeland A."/>
            <person name="Barry K.W."/>
            <person name="Cichocki N."/>
            <person name="Veneault-Fourrey C."/>
            <person name="LaButti K."/>
            <person name="Lindquist E.A."/>
            <person name="Lipzen A."/>
            <person name="Lundell T."/>
            <person name="Morin E."/>
            <person name="Murat C."/>
            <person name="Riley R."/>
            <person name="Ohm R."/>
            <person name="Sun H."/>
            <person name="Tunlid A."/>
            <person name="Henrissat B."/>
            <person name="Grigoriev I.V."/>
            <person name="Hibbett D.S."/>
            <person name="Martin F."/>
        </authorList>
    </citation>
    <scope>NUCLEOTIDE SEQUENCE [LARGE SCALE GENOMIC DNA]</scope>
    <source>
        <strain evidence="1 2">FD-317 M1</strain>
    </source>
</reference>